<dbReference type="RefSeq" id="WP_149352375.1">
    <property type="nucleotide sequence ID" value="NZ_VTRV01000042.1"/>
</dbReference>
<keyword evidence="3" id="KW-1185">Reference proteome</keyword>
<organism evidence="2 3">
    <name type="scientific">Cognatilysobacter lacus</name>
    <dbReference type="NCBI Taxonomy" id="1643323"/>
    <lineage>
        <taxon>Bacteria</taxon>
        <taxon>Pseudomonadati</taxon>
        <taxon>Pseudomonadota</taxon>
        <taxon>Gammaproteobacteria</taxon>
        <taxon>Lysobacterales</taxon>
        <taxon>Lysobacteraceae</taxon>
        <taxon>Cognatilysobacter</taxon>
    </lineage>
</organism>
<evidence type="ECO:0000313" key="3">
    <source>
        <dbReference type="Proteomes" id="UP000323164"/>
    </source>
</evidence>
<feature type="transmembrane region" description="Helical" evidence="1">
    <location>
        <begin position="73"/>
        <end position="106"/>
    </location>
</feature>
<proteinExistence type="predicted"/>
<feature type="transmembrane region" description="Helical" evidence="1">
    <location>
        <begin position="175"/>
        <end position="193"/>
    </location>
</feature>
<evidence type="ECO:0000256" key="1">
    <source>
        <dbReference type="SAM" id="Phobius"/>
    </source>
</evidence>
<keyword evidence="1" id="KW-0812">Transmembrane</keyword>
<feature type="transmembrane region" description="Helical" evidence="1">
    <location>
        <begin position="42"/>
        <end position="61"/>
    </location>
</feature>
<evidence type="ECO:0000313" key="2">
    <source>
        <dbReference type="EMBL" id="TZF90343.1"/>
    </source>
</evidence>
<keyword evidence="1" id="KW-0472">Membrane</keyword>
<comment type="caution">
    <text evidence="2">The sequence shown here is derived from an EMBL/GenBank/DDBJ whole genome shotgun (WGS) entry which is preliminary data.</text>
</comment>
<dbReference type="OrthoDB" id="1814621at2"/>
<protein>
    <submittedName>
        <fullName evidence="2">Uncharacterized protein</fullName>
    </submittedName>
</protein>
<name>A0A5D8Z8D3_9GAMM</name>
<accession>A0A5D8Z8D3</accession>
<sequence>MYRDPDSPAPGVSLQRRLVEAGLLACVAGLFVHRMWQAVPLARVGEMLLLAVFWCLLAWLVRRVARVRLAEAIGIVGLAALCVMAGPLPVLATLLLGAGAVAIGTLLVDDMATAFVVGCALIAGGLGWLLPLPVHRAWIYAPLLVAAVVLRRRVVRTALVDAACGLRVAVDASPRIAAAAMLALGLASAGAWLPTLQYDDLAYHLGLPWQLLRNGRYALDASHQVWAMAPWAGDVLQGIAQVLARGEARVALDAAWLVASAALAV</sequence>
<gene>
    <name evidence="2" type="ORF">FW784_05620</name>
</gene>
<dbReference type="EMBL" id="VTRV01000042">
    <property type="protein sequence ID" value="TZF90343.1"/>
    <property type="molecule type" value="Genomic_DNA"/>
</dbReference>
<dbReference type="Proteomes" id="UP000323164">
    <property type="component" value="Unassembled WGS sequence"/>
</dbReference>
<reference evidence="2 3" key="1">
    <citation type="submission" date="2019-08" db="EMBL/GenBank/DDBJ databases">
        <title>Draft genome sequence of Lysobacter sp. UKS-15.</title>
        <authorList>
            <person name="Im W.-T."/>
        </authorList>
    </citation>
    <scope>NUCLEOTIDE SEQUENCE [LARGE SCALE GENOMIC DNA]</scope>
    <source>
        <strain evidence="2 3">UKS-15</strain>
    </source>
</reference>
<feature type="non-terminal residue" evidence="2">
    <location>
        <position position="265"/>
    </location>
</feature>
<dbReference type="AlphaFoldDB" id="A0A5D8Z8D3"/>
<feature type="transmembrane region" description="Helical" evidence="1">
    <location>
        <begin position="112"/>
        <end position="130"/>
    </location>
</feature>
<keyword evidence="1" id="KW-1133">Transmembrane helix</keyword>